<dbReference type="OrthoDB" id="793244at2"/>
<organism evidence="7 8">
    <name type="scientific">Chitinophaga niabensis</name>
    <dbReference type="NCBI Taxonomy" id="536979"/>
    <lineage>
        <taxon>Bacteria</taxon>
        <taxon>Pseudomonadati</taxon>
        <taxon>Bacteroidota</taxon>
        <taxon>Chitinophagia</taxon>
        <taxon>Chitinophagales</taxon>
        <taxon>Chitinophagaceae</taxon>
        <taxon>Chitinophaga</taxon>
    </lineage>
</organism>
<dbReference type="SUPFAM" id="SSF52833">
    <property type="entry name" value="Thioredoxin-like"/>
    <property type="match status" value="1"/>
</dbReference>
<dbReference type="InterPro" id="IPR013740">
    <property type="entry name" value="Redoxin"/>
</dbReference>
<evidence type="ECO:0000256" key="4">
    <source>
        <dbReference type="ARBA" id="ARBA00023284"/>
    </source>
</evidence>
<dbReference type="Gene3D" id="3.40.30.10">
    <property type="entry name" value="Glutaredoxin"/>
    <property type="match status" value="1"/>
</dbReference>
<feature type="chain" id="PRO_5012387608" evidence="5">
    <location>
        <begin position="22"/>
        <end position="427"/>
    </location>
</feature>
<name>A0A1N6D524_9BACT</name>
<dbReference type="Proteomes" id="UP000185003">
    <property type="component" value="Unassembled WGS sequence"/>
</dbReference>
<proteinExistence type="predicted"/>
<dbReference type="EMBL" id="FSRA01000001">
    <property type="protein sequence ID" value="SIN65833.1"/>
    <property type="molecule type" value="Genomic_DNA"/>
</dbReference>
<gene>
    <name evidence="7" type="ORF">SAMN04488055_0274</name>
</gene>
<dbReference type="InterPro" id="IPR036249">
    <property type="entry name" value="Thioredoxin-like_sf"/>
</dbReference>
<evidence type="ECO:0000256" key="3">
    <source>
        <dbReference type="ARBA" id="ARBA00023157"/>
    </source>
</evidence>
<feature type="domain" description="Thioredoxin" evidence="6">
    <location>
        <begin position="10"/>
        <end position="168"/>
    </location>
</feature>
<keyword evidence="4" id="KW-0676">Redox-active center</keyword>
<keyword evidence="8" id="KW-1185">Reference proteome</keyword>
<feature type="signal peptide" evidence="5">
    <location>
        <begin position="1"/>
        <end position="21"/>
    </location>
</feature>
<keyword evidence="2" id="KW-0201">Cytochrome c-type biogenesis</keyword>
<dbReference type="PANTHER" id="PTHR42852:SF6">
    <property type="entry name" value="THIOL:DISULFIDE INTERCHANGE PROTEIN DSBE"/>
    <property type="match status" value="1"/>
</dbReference>
<dbReference type="PROSITE" id="PS51352">
    <property type="entry name" value="THIOREDOXIN_2"/>
    <property type="match status" value="1"/>
</dbReference>
<dbReference type="CDD" id="cd02966">
    <property type="entry name" value="TlpA_like_family"/>
    <property type="match status" value="1"/>
</dbReference>
<dbReference type="GO" id="GO:0016491">
    <property type="term" value="F:oxidoreductase activity"/>
    <property type="evidence" value="ECO:0007669"/>
    <property type="project" value="InterPro"/>
</dbReference>
<keyword evidence="5" id="KW-0732">Signal</keyword>
<comment type="subcellular location">
    <subcellularLocation>
        <location evidence="1">Cell envelope</location>
    </subcellularLocation>
</comment>
<dbReference type="InterPro" id="IPR050553">
    <property type="entry name" value="Thioredoxin_ResA/DsbE_sf"/>
</dbReference>
<dbReference type="GO" id="GO:0016853">
    <property type="term" value="F:isomerase activity"/>
    <property type="evidence" value="ECO:0007669"/>
    <property type="project" value="UniProtKB-KW"/>
</dbReference>
<evidence type="ECO:0000256" key="1">
    <source>
        <dbReference type="ARBA" id="ARBA00004196"/>
    </source>
</evidence>
<evidence type="ECO:0000256" key="5">
    <source>
        <dbReference type="SAM" id="SignalP"/>
    </source>
</evidence>
<evidence type="ECO:0000256" key="2">
    <source>
        <dbReference type="ARBA" id="ARBA00022748"/>
    </source>
</evidence>
<accession>A0A1N6D524</accession>
<dbReference type="AlphaFoldDB" id="A0A1N6D524"/>
<dbReference type="RefSeq" id="WP_074237384.1">
    <property type="nucleotide sequence ID" value="NZ_FSRA01000001.1"/>
</dbReference>
<dbReference type="PANTHER" id="PTHR42852">
    <property type="entry name" value="THIOL:DISULFIDE INTERCHANGE PROTEIN DSBE"/>
    <property type="match status" value="1"/>
</dbReference>
<dbReference type="STRING" id="536979.SAMN04488055_0274"/>
<sequence>MVKIFWKVLLFLAFTASGVKAQGTYETGDIFNEKIIGPVVNYHKDSLSFSEHKGKMLLIDFWATWCGPCIAEFPKLDSLQKKYEGDLQIILVTNEPREKIETFFKNNKTTKNISLPSIVEDNRLSKMFKHAMIPHEIWINDKDSIIAITDNTAVTTANIEKFLKGDKFSFKTKKDNLDYDGKKPYLINNNGGGDQKIFFNSVLAGRNESLSSFMSVKKDNSGAINGFTAMNVDLLKMLIVAYGKLEFKPTIFNRIFLNVKDSSLLDIGQMQEKKLFCYDLTLPSFIQNRDSIFQIMQQDLRRAFPFYGKVEKRNIDCWVLHRTSSKDKIKSKGGEPLVNIVSSGKRQLINSPISILISTLNSFSPRGVLYLVDQTNYSDNVDIDLGNEPLVTQTTMNISTIQTQLKKYDLDLVKKKALVDVLVIYQD</sequence>
<evidence type="ECO:0000259" key="6">
    <source>
        <dbReference type="PROSITE" id="PS51352"/>
    </source>
</evidence>
<dbReference type="GO" id="GO:0030313">
    <property type="term" value="C:cell envelope"/>
    <property type="evidence" value="ECO:0007669"/>
    <property type="project" value="UniProtKB-SubCell"/>
</dbReference>
<evidence type="ECO:0000313" key="8">
    <source>
        <dbReference type="Proteomes" id="UP000185003"/>
    </source>
</evidence>
<protein>
    <submittedName>
        <fullName evidence="7">Thiol-disulfide isomerase or thioredoxin</fullName>
    </submittedName>
</protein>
<dbReference type="InterPro" id="IPR013766">
    <property type="entry name" value="Thioredoxin_domain"/>
</dbReference>
<dbReference type="GO" id="GO:0017004">
    <property type="term" value="P:cytochrome complex assembly"/>
    <property type="evidence" value="ECO:0007669"/>
    <property type="project" value="UniProtKB-KW"/>
</dbReference>
<keyword evidence="3" id="KW-1015">Disulfide bond</keyword>
<dbReference type="Pfam" id="PF08534">
    <property type="entry name" value="Redoxin"/>
    <property type="match status" value="1"/>
</dbReference>
<keyword evidence="7" id="KW-0413">Isomerase</keyword>
<reference evidence="7 8" key="1">
    <citation type="submission" date="2016-11" db="EMBL/GenBank/DDBJ databases">
        <authorList>
            <person name="Jaros S."/>
            <person name="Januszkiewicz K."/>
            <person name="Wedrychowicz H."/>
        </authorList>
    </citation>
    <scope>NUCLEOTIDE SEQUENCE [LARGE SCALE GENOMIC DNA]</scope>
    <source>
        <strain evidence="7 8">DSM 24787</strain>
    </source>
</reference>
<evidence type="ECO:0000313" key="7">
    <source>
        <dbReference type="EMBL" id="SIN65833.1"/>
    </source>
</evidence>